<evidence type="ECO:0000313" key="1">
    <source>
        <dbReference type="Proteomes" id="UP000504634"/>
    </source>
</evidence>
<gene>
    <name evidence="2" type="primary">LOC115634696</name>
</gene>
<proteinExistence type="predicted"/>
<keyword evidence="1" id="KW-1185">Reference proteome</keyword>
<dbReference type="GeneID" id="115634696"/>
<sequence length="175" mass="21097">MTSPKTTEADLNKANAPEVCKAYDFEDRFEEYLRRIFYLKSAEEIKRTNSSVVEYFGVLSLTDFRRPERKLWYLFYCPQSRIVETLDQLQTKYGKKNICEIFRKPVFSGVGMRAVVKKHFSEMKWYTNGNLIEAPPKSYYDDKRMLKTLTDLYNLERKKLYNYISMKHNHFKRYN</sequence>
<dbReference type="OrthoDB" id="7804920at2759"/>
<dbReference type="AlphaFoldDB" id="A0A6J2UJM8"/>
<evidence type="ECO:0000313" key="2">
    <source>
        <dbReference type="RefSeq" id="XP_030388434.1"/>
    </source>
</evidence>
<protein>
    <submittedName>
        <fullName evidence="2">Uncharacterized protein LOC115634696</fullName>
    </submittedName>
</protein>
<reference evidence="2" key="1">
    <citation type="submission" date="2025-08" db="UniProtKB">
        <authorList>
            <consortium name="RefSeq"/>
        </authorList>
    </citation>
    <scope>IDENTIFICATION</scope>
    <source>
        <strain evidence="2">11010-0011.00</strain>
        <tissue evidence="2">Whole body</tissue>
    </source>
</reference>
<dbReference type="Proteomes" id="UP000504634">
    <property type="component" value="Unplaced"/>
</dbReference>
<accession>A0A6J2UJM8</accession>
<dbReference type="RefSeq" id="XP_030388434.1">
    <property type="nucleotide sequence ID" value="XM_030532574.1"/>
</dbReference>
<name>A0A6J2UJM8_DROLE</name>
<organism evidence="1 2">
    <name type="scientific">Drosophila lebanonensis</name>
    <name type="common">Fruit fly</name>
    <name type="synonym">Scaptodrosophila lebanonensis</name>
    <dbReference type="NCBI Taxonomy" id="7225"/>
    <lineage>
        <taxon>Eukaryota</taxon>
        <taxon>Metazoa</taxon>
        <taxon>Ecdysozoa</taxon>
        <taxon>Arthropoda</taxon>
        <taxon>Hexapoda</taxon>
        <taxon>Insecta</taxon>
        <taxon>Pterygota</taxon>
        <taxon>Neoptera</taxon>
        <taxon>Endopterygota</taxon>
        <taxon>Diptera</taxon>
        <taxon>Brachycera</taxon>
        <taxon>Muscomorpha</taxon>
        <taxon>Ephydroidea</taxon>
        <taxon>Drosophilidae</taxon>
        <taxon>Scaptodrosophila</taxon>
    </lineage>
</organism>